<keyword evidence="4 5" id="KW-0472">Membrane</keyword>
<dbReference type="InterPro" id="IPR047662">
    <property type="entry name" value="SemiSWEET"/>
</dbReference>
<protein>
    <submittedName>
        <fullName evidence="6">Membrane protein</fullName>
    </submittedName>
</protein>
<accession>A0A0A3Z6Y5</accession>
<feature type="transmembrane region" description="Helical" evidence="5">
    <location>
        <begin position="38"/>
        <end position="58"/>
    </location>
</feature>
<name>A0A0A3Z6Y5_BRAJP</name>
<dbReference type="eggNOG" id="COG4095">
    <property type="taxonomic scope" value="Bacteria"/>
</dbReference>
<sequence length="86" mass="9226">MEPFAIKLIGFAAATCTTVAYAPQFIKVWKTRSARDISLGMFLVMVLGLALWLIYGLLSGDAPLVAANAITMVLAGGILFMKLKYG</sequence>
<dbReference type="NCBIfam" id="NF037968">
    <property type="entry name" value="SemiSWEET_2"/>
    <property type="match status" value="1"/>
</dbReference>
<proteinExistence type="predicted"/>
<dbReference type="Pfam" id="PF04193">
    <property type="entry name" value="PQ-loop"/>
    <property type="match status" value="1"/>
</dbReference>
<dbReference type="AlphaFoldDB" id="A0A0A3Z6Y5"/>
<dbReference type="Gene3D" id="1.20.1280.290">
    <property type="match status" value="1"/>
</dbReference>
<comment type="subcellular location">
    <subcellularLocation>
        <location evidence="1">Membrane</location>
        <topology evidence="1">Multi-pass membrane protein</topology>
    </subcellularLocation>
</comment>
<comment type="caution">
    <text evidence="6">The sequence shown here is derived from an EMBL/GenBank/DDBJ whole genome shotgun (WGS) entry which is preliminary data.</text>
</comment>
<evidence type="ECO:0000313" key="7">
    <source>
        <dbReference type="Proteomes" id="UP000030377"/>
    </source>
</evidence>
<evidence type="ECO:0000256" key="3">
    <source>
        <dbReference type="ARBA" id="ARBA00022989"/>
    </source>
</evidence>
<dbReference type="InterPro" id="IPR006603">
    <property type="entry name" value="PQ-loop_rpt"/>
</dbReference>
<evidence type="ECO:0000256" key="5">
    <source>
        <dbReference type="SAM" id="Phobius"/>
    </source>
</evidence>
<feature type="transmembrane region" description="Helical" evidence="5">
    <location>
        <begin position="6"/>
        <end position="26"/>
    </location>
</feature>
<feature type="transmembrane region" description="Helical" evidence="5">
    <location>
        <begin position="64"/>
        <end position="83"/>
    </location>
</feature>
<organism evidence="6 7">
    <name type="scientific">Bradyrhizobium japonicum</name>
    <dbReference type="NCBI Taxonomy" id="375"/>
    <lineage>
        <taxon>Bacteria</taxon>
        <taxon>Pseudomonadati</taxon>
        <taxon>Pseudomonadota</taxon>
        <taxon>Alphaproteobacteria</taxon>
        <taxon>Hyphomicrobiales</taxon>
        <taxon>Nitrobacteraceae</taxon>
        <taxon>Bradyrhizobium</taxon>
    </lineage>
</organism>
<dbReference type="GO" id="GO:0051119">
    <property type="term" value="F:sugar transmembrane transporter activity"/>
    <property type="evidence" value="ECO:0007669"/>
    <property type="project" value="InterPro"/>
</dbReference>
<dbReference type="STRING" id="375.BKD09_RS14020"/>
<keyword evidence="3 5" id="KW-1133">Transmembrane helix</keyword>
<reference evidence="6 7" key="1">
    <citation type="submission" date="2014-09" db="EMBL/GenBank/DDBJ databases">
        <title>Draft genome of Bradyrhizobium japonicum Is-34.</title>
        <authorList>
            <person name="Tsurumaru H."/>
            <person name="Yamakawa T."/>
            <person name="Hashimoto S."/>
            <person name="Okizaki K."/>
            <person name="Kanesaki Y."/>
            <person name="Yoshikawa H."/>
            <person name="Yajima S."/>
        </authorList>
    </citation>
    <scope>NUCLEOTIDE SEQUENCE [LARGE SCALE GENOMIC DNA]</scope>
    <source>
        <strain evidence="6 7">Is-34</strain>
    </source>
</reference>
<dbReference type="EMBL" id="JRPN01000001">
    <property type="protein sequence ID" value="KGT81643.1"/>
    <property type="molecule type" value="Genomic_DNA"/>
</dbReference>
<dbReference type="GO" id="GO:0016020">
    <property type="term" value="C:membrane"/>
    <property type="evidence" value="ECO:0007669"/>
    <property type="project" value="UniProtKB-SubCell"/>
</dbReference>
<evidence type="ECO:0000256" key="2">
    <source>
        <dbReference type="ARBA" id="ARBA00022692"/>
    </source>
</evidence>
<dbReference type="Proteomes" id="UP000030377">
    <property type="component" value="Unassembled WGS sequence"/>
</dbReference>
<evidence type="ECO:0000256" key="4">
    <source>
        <dbReference type="ARBA" id="ARBA00023136"/>
    </source>
</evidence>
<dbReference type="RefSeq" id="WP_028156488.1">
    <property type="nucleotide sequence ID" value="NZ_CP081350.1"/>
</dbReference>
<evidence type="ECO:0000313" key="6">
    <source>
        <dbReference type="EMBL" id="KGT81643.1"/>
    </source>
</evidence>
<evidence type="ECO:0000256" key="1">
    <source>
        <dbReference type="ARBA" id="ARBA00004141"/>
    </source>
</evidence>
<keyword evidence="2 5" id="KW-0812">Transmembrane</keyword>
<gene>
    <name evidence="6" type="ORF">MA20_02565</name>
</gene>